<evidence type="ECO:0000256" key="6">
    <source>
        <dbReference type="ARBA" id="ARBA00016919"/>
    </source>
</evidence>
<comment type="cofactor">
    <cofactor evidence="2">
        <name>Mg(2+)</name>
        <dbReference type="ChEBI" id="CHEBI:18420"/>
    </cofactor>
</comment>
<dbReference type="InterPro" id="IPR011005">
    <property type="entry name" value="Dihydropteroate_synth-like_sf"/>
</dbReference>
<evidence type="ECO:0000259" key="12">
    <source>
        <dbReference type="PROSITE" id="PS50972"/>
    </source>
</evidence>
<comment type="pathway">
    <text evidence="3">Cofactor biosynthesis; tetrahydrofolate biosynthesis; 7,8-dihydrofolate from 2-amino-4-hydroxy-6-hydroxymethyl-7,8-dihydropteridine diphosphate and 4-aminobenzoate: step 1/2.</text>
</comment>
<evidence type="ECO:0000256" key="9">
    <source>
        <dbReference type="ARBA" id="ARBA00022842"/>
    </source>
</evidence>
<accession>A0A1X0YCZ6</accession>
<dbReference type="SUPFAM" id="SSF51717">
    <property type="entry name" value="Dihydropteroate synthetase-like"/>
    <property type="match status" value="1"/>
</dbReference>
<dbReference type="PANTHER" id="PTHR20941:SF1">
    <property type="entry name" value="FOLIC ACID SYNTHESIS PROTEIN FOL1"/>
    <property type="match status" value="1"/>
</dbReference>
<evidence type="ECO:0000256" key="1">
    <source>
        <dbReference type="ARBA" id="ARBA00000012"/>
    </source>
</evidence>
<evidence type="ECO:0000313" key="14">
    <source>
        <dbReference type="Proteomes" id="UP000193136"/>
    </source>
</evidence>
<protein>
    <recommendedName>
        <fullName evidence="6">Dihydropteroate synthase</fullName>
        <ecNumber evidence="5">2.5.1.15</ecNumber>
    </recommendedName>
    <alternativeName>
        <fullName evidence="11">Dihydropteroate pyrophosphorylase</fullName>
    </alternativeName>
</protein>
<comment type="caution">
    <text evidence="13">The sequence shown here is derived from an EMBL/GenBank/DDBJ whole genome shotgun (WGS) entry which is preliminary data.</text>
</comment>
<sequence>MGILNLTPDSFYDGGCYTGLDEALRHAERMMAEGVDLIDVGGESTRPGAAVVSEEEELARVVPVVEALAGRLGPVISVDTSKSRVARECLAAGAHFVNDISGLTFDAGMAQVVAAAGAGLFLMHTPARPDRMQQQTGYNDLLGEVVAFLRRAMELAEAAGVPHAKLAVDPGIGFGKDVTGNLELLRRLSELQCLGVPILLGTSRKSFIGRILDQQDPEQRLAGTLATVALGVSQGAMLHRVHDVAAARQAALMAWAVCRDPVVC</sequence>
<dbReference type="STRING" id="1969733.B5V00_03090"/>
<evidence type="ECO:0000256" key="7">
    <source>
        <dbReference type="ARBA" id="ARBA00022679"/>
    </source>
</evidence>
<evidence type="ECO:0000256" key="5">
    <source>
        <dbReference type="ARBA" id="ARBA00012458"/>
    </source>
</evidence>
<comment type="catalytic activity">
    <reaction evidence="1">
        <text>(7,8-dihydropterin-6-yl)methyl diphosphate + 4-aminobenzoate = 7,8-dihydropteroate + diphosphate</text>
        <dbReference type="Rhea" id="RHEA:19949"/>
        <dbReference type="ChEBI" id="CHEBI:17836"/>
        <dbReference type="ChEBI" id="CHEBI:17839"/>
        <dbReference type="ChEBI" id="CHEBI:33019"/>
        <dbReference type="ChEBI" id="CHEBI:72950"/>
        <dbReference type="EC" id="2.5.1.15"/>
    </reaction>
</comment>
<dbReference type="PROSITE" id="PS00793">
    <property type="entry name" value="DHPS_2"/>
    <property type="match status" value="1"/>
</dbReference>
<dbReference type="GO" id="GO:0004156">
    <property type="term" value="F:dihydropteroate synthase activity"/>
    <property type="evidence" value="ECO:0007669"/>
    <property type="project" value="UniProtKB-EC"/>
</dbReference>
<dbReference type="Gene3D" id="3.20.20.20">
    <property type="entry name" value="Dihydropteroate synthase-like"/>
    <property type="match status" value="1"/>
</dbReference>
<dbReference type="InterPro" id="IPR000489">
    <property type="entry name" value="Pterin-binding_dom"/>
</dbReference>
<dbReference type="GO" id="GO:0046656">
    <property type="term" value="P:folic acid biosynthetic process"/>
    <property type="evidence" value="ECO:0007669"/>
    <property type="project" value="UniProtKB-KW"/>
</dbReference>
<dbReference type="PROSITE" id="PS50972">
    <property type="entry name" value="PTERIN_BINDING"/>
    <property type="match status" value="1"/>
</dbReference>
<evidence type="ECO:0000313" key="13">
    <source>
        <dbReference type="EMBL" id="ORJ63048.1"/>
    </source>
</evidence>
<dbReference type="NCBIfam" id="TIGR01496">
    <property type="entry name" value="DHPS"/>
    <property type="match status" value="1"/>
</dbReference>
<evidence type="ECO:0000256" key="4">
    <source>
        <dbReference type="ARBA" id="ARBA00009503"/>
    </source>
</evidence>
<feature type="domain" description="Pterin-binding" evidence="12">
    <location>
        <begin position="1"/>
        <end position="252"/>
    </location>
</feature>
<organism evidence="13 14">
    <name type="scientific">Geothermobacter hydrogeniphilus</name>
    <dbReference type="NCBI Taxonomy" id="1969733"/>
    <lineage>
        <taxon>Bacteria</taxon>
        <taxon>Pseudomonadati</taxon>
        <taxon>Thermodesulfobacteriota</taxon>
        <taxon>Desulfuromonadia</taxon>
        <taxon>Desulfuromonadales</taxon>
        <taxon>Geothermobacteraceae</taxon>
        <taxon>Geothermobacter</taxon>
    </lineage>
</organism>
<dbReference type="PANTHER" id="PTHR20941">
    <property type="entry name" value="FOLATE SYNTHESIS PROTEINS"/>
    <property type="match status" value="1"/>
</dbReference>
<keyword evidence="14" id="KW-1185">Reference proteome</keyword>
<dbReference type="InterPro" id="IPR045031">
    <property type="entry name" value="DHP_synth-like"/>
</dbReference>
<dbReference type="AlphaFoldDB" id="A0A1X0YCZ6"/>
<evidence type="ECO:0000256" key="3">
    <source>
        <dbReference type="ARBA" id="ARBA00004763"/>
    </source>
</evidence>
<keyword evidence="7" id="KW-0808">Transferase</keyword>
<comment type="similarity">
    <text evidence="4">Belongs to the DHPS family.</text>
</comment>
<dbReference type="GO" id="GO:0046654">
    <property type="term" value="P:tetrahydrofolate biosynthetic process"/>
    <property type="evidence" value="ECO:0007669"/>
    <property type="project" value="TreeGrafter"/>
</dbReference>
<evidence type="ECO:0000256" key="8">
    <source>
        <dbReference type="ARBA" id="ARBA00022723"/>
    </source>
</evidence>
<evidence type="ECO:0000256" key="10">
    <source>
        <dbReference type="ARBA" id="ARBA00022909"/>
    </source>
</evidence>
<evidence type="ECO:0000256" key="2">
    <source>
        <dbReference type="ARBA" id="ARBA00001946"/>
    </source>
</evidence>
<dbReference type="GO" id="GO:0046872">
    <property type="term" value="F:metal ion binding"/>
    <property type="evidence" value="ECO:0007669"/>
    <property type="project" value="UniProtKB-KW"/>
</dbReference>
<gene>
    <name evidence="13" type="ORF">B5V00_03090</name>
</gene>
<keyword evidence="9" id="KW-0460">Magnesium</keyword>
<keyword evidence="8" id="KW-0479">Metal-binding</keyword>
<dbReference type="InterPro" id="IPR006390">
    <property type="entry name" value="DHP_synth_dom"/>
</dbReference>
<dbReference type="GO" id="GO:0005829">
    <property type="term" value="C:cytosol"/>
    <property type="evidence" value="ECO:0007669"/>
    <property type="project" value="TreeGrafter"/>
</dbReference>
<dbReference type="Proteomes" id="UP000193136">
    <property type="component" value="Unassembled WGS sequence"/>
</dbReference>
<proteinExistence type="inferred from homology"/>
<name>A0A1X0YCZ6_9BACT</name>
<dbReference type="Pfam" id="PF00809">
    <property type="entry name" value="Pterin_bind"/>
    <property type="match status" value="1"/>
</dbReference>
<dbReference type="CDD" id="cd00739">
    <property type="entry name" value="DHPS"/>
    <property type="match status" value="1"/>
</dbReference>
<dbReference type="EMBL" id="NAAD01000002">
    <property type="protein sequence ID" value="ORJ63048.1"/>
    <property type="molecule type" value="Genomic_DNA"/>
</dbReference>
<reference evidence="13 14" key="1">
    <citation type="submission" date="2017-03" db="EMBL/GenBank/DDBJ databases">
        <title>Genome sequence of Geothermobacter sp. EPR-M, Deep-Sea Iron Reducer.</title>
        <authorList>
            <person name="Tully B."/>
            <person name="Savalia P."/>
            <person name="Abuyen K."/>
            <person name="Baughan C."/>
            <person name="Romero E."/>
            <person name="Ronkowski C."/>
            <person name="Torres B."/>
            <person name="Tremblay J."/>
            <person name="Trujillo A."/>
            <person name="Tyler M."/>
            <person name="Perez-Rodriguez I."/>
            <person name="Amend J."/>
        </authorList>
    </citation>
    <scope>NUCLEOTIDE SEQUENCE [LARGE SCALE GENOMIC DNA]</scope>
    <source>
        <strain evidence="13 14">EPR-M</strain>
    </source>
</reference>
<evidence type="ECO:0000256" key="11">
    <source>
        <dbReference type="ARBA" id="ARBA00030193"/>
    </source>
</evidence>
<keyword evidence="10" id="KW-0289">Folate biosynthesis</keyword>
<dbReference type="EC" id="2.5.1.15" evidence="5"/>
<dbReference type="FunFam" id="3.20.20.20:FF:000006">
    <property type="entry name" value="Dihydropteroate synthase"/>
    <property type="match status" value="1"/>
</dbReference>